<proteinExistence type="inferred from homology"/>
<dbReference type="AlphaFoldDB" id="C4ZE96"/>
<evidence type="ECO:0000256" key="1">
    <source>
        <dbReference type="ARBA" id="ARBA00006336"/>
    </source>
</evidence>
<dbReference type="HOGENOM" id="CLU_068979_5_5_9"/>
<reference evidence="4 5" key="1">
    <citation type="journal article" date="2009" name="Proc. Natl. Acad. Sci. U.S.A.">
        <title>Characterizing a model human gut microbiota composed of members of its two dominant bacterial phyla.</title>
        <authorList>
            <person name="Mahowald M.A."/>
            <person name="Rey F.E."/>
            <person name="Seedorf H."/>
            <person name="Turnbaugh P.J."/>
            <person name="Fulton R.S."/>
            <person name="Wollam A."/>
            <person name="Shah N."/>
            <person name="Wang C."/>
            <person name="Magrini V."/>
            <person name="Wilson R.K."/>
            <person name="Cantarel B.L."/>
            <person name="Coutinho P.M."/>
            <person name="Henrissat B."/>
            <person name="Crock L.W."/>
            <person name="Russell A."/>
            <person name="Verberkmoes N.C."/>
            <person name="Hettich R.L."/>
            <person name="Gordon J.I."/>
        </authorList>
    </citation>
    <scope>NUCLEOTIDE SEQUENCE [LARGE SCALE GENOMIC DNA]</scope>
    <source>
        <strain evidence="5">ATCC 33656 / DSM 3377 / JCM 17463 / KCTC 5835 / LMG 30912 / VPI 0990</strain>
    </source>
</reference>
<dbReference type="KEGG" id="ere:EUBREC_3633"/>
<evidence type="ECO:0000259" key="3">
    <source>
        <dbReference type="Pfam" id="PF00857"/>
    </source>
</evidence>
<feature type="domain" description="Isochorismatase-like" evidence="3">
    <location>
        <begin position="15"/>
        <end position="154"/>
    </location>
</feature>
<dbReference type="STRING" id="515619.EUBREC_3633"/>
<dbReference type="GO" id="GO:0016787">
    <property type="term" value="F:hydrolase activity"/>
    <property type="evidence" value="ECO:0007669"/>
    <property type="project" value="UniProtKB-KW"/>
</dbReference>
<protein>
    <submittedName>
        <fullName evidence="4">Amidase from nicotinamidase family</fullName>
    </submittedName>
</protein>
<sequence>MNQSKKLKKERLFMVLLVVDAQNGIVDERLYEFRKFVGNIKKLIGAAREQGIEVIYVQHDDGPGTGFSIGDDEFEVYSEFKPMPDEKRFIKSVCSSFKKESGLLEYLTAKEEKDVMICGIMTDFCINATVEAGFEHGLHMIVPAYANSTQDNEYMTREQAYHYYNEFLWPERYADCVPMDRALELLKK</sequence>
<dbReference type="InterPro" id="IPR050272">
    <property type="entry name" value="Isochorismatase-like_hydrls"/>
</dbReference>
<dbReference type="PANTHER" id="PTHR43540:SF14">
    <property type="entry name" value="ISOCHORISMATASE"/>
    <property type="match status" value="1"/>
</dbReference>
<evidence type="ECO:0000256" key="2">
    <source>
        <dbReference type="ARBA" id="ARBA00022801"/>
    </source>
</evidence>
<dbReference type="Pfam" id="PF00857">
    <property type="entry name" value="Isochorismatase"/>
    <property type="match status" value="1"/>
</dbReference>
<dbReference type="PANTHER" id="PTHR43540">
    <property type="entry name" value="PEROXYUREIDOACRYLATE/UREIDOACRYLATE AMIDOHYDROLASE-RELATED"/>
    <property type="match status" value="1"/>
</dbReference>
<name>C4ZE96_AGARV</name>
<accession>C4ZE96</accession>
<dbReference type="EMBL" id="CP001107">
    <property type="protein sequence ID" value="ACR77359.1"/>
    <property type="molecule type" value="Genomic_DNA"/>
</dbReference>
<dbReference type="PaxDb" id="515619-EUBREC_3633"/>
<dbReference type="InterPro" id="IPR000868">
    <property type="entry name" value="Isochorismatase-like_dom"/>
</dbReference>
<comment type="similarity">
    <text evidence="1">Belongs to the isochorismatase family.</text>
</comment>
<evidence type="ECO:0000313" key="4">
    <source>
        <dbReference type="EMBL" id="ACR77359.1"/>
    </source>
</evidence>
<dbReference type="Proteomes" id="UP000001477">
    <property type="component" value="Chromosome"/>
</dbReference>
<gene>
    <name evidence="4" type="ordered locus">EUBREC_3633</name>
</gene>
<dbReference type="InterPro" id="IPR036380">
    <property type="entry name" value="Isochorismatase-like_sf"/>
</dbReference>
<organism evidence="4 5">
    <name type="scientific">Agathobacter rectalis (strain ATCC 33656 / DSM 3377 / JCM 17463 / KCTC 5835 / VPI 0990)</name>
    <name type="common">Eubacterium rectale</name>
    <dbReference type="NCBI Taxonomy" id="515619"/>
    <lineage>
        <taxon>Bacteria</taxon>
        <taxon>Bacillati</taxon>
        <taxon>Bacillota</taxon>
        <taxon>Clostridia</taxon>
        <taxon>Lachnospirales</taxon>
        <taxon>Lachnospiraceae</taxon>
        <taxon>Agathobacter</taxon>
    </lineage>
</organism>
<evidence type="ECO:0000313" key="5">
    <source>
        <dbReference type="Proteomes" id="UP000001477"/>
    </source>
</evidence>
<keyword evidence="2" id="KW-0378">Hydrolase</keyword>
<dbReference type="Gene3D" id="3.40.50.850">
    <property type="entry name" value="Isochorismatase-like"/>
    <property type="match status" value="1"/>
</dbReference>
<dbReference type="SUPFAM" id="SSF52499">
    <property type="entry name" value="Isochorismatase-like hydrolases"/>
    <property type="match status" value="1"/>
</dbReference>